<dbReference type="EMBL" id="KL142369">
    <property type="protein sequence ID" value="KDR82333.1"/>
    <property type="molecule type" value="Genomic_DNA"/>
</dbReference>
<evidence type="ECO:0000313" key="1">
    <source>
        <dbReference type="EMBL" id="KDR82333.1"/>
    </source>
</evidence>
<dbReference type="HOGENOM" id="CLU_015601_0_0_1"/>
<protein>
    <submittedName>
        <fullName evidence="1">Uncharacterized protein</fullName>
    </submittedName>
</protein>
<dbReference type="OrthoDB" id="2357318at2759"/>
<dbReference type="InterPro" id="IPR055334">
    <property type="entry name" value="PEX8-like"/>
</dbReference>
<proteinExistence type="predicted"/>
<dbReference type="PANTHER" id="PTHR39214:SF1">
    <property type="entry name" value="MICROBODY (PEROXISOME) BIOGENESIS PROTEIN PEROXIN 8 (EUROFUNG)"/>
    <property type="match status" value="1"/>
</dbReference>
<dbReference type="PANTHER" id="PTHR39214">
    <property type="entry name" value="MICROBODY (PEROXISOME) BIOGENESIS PROTEIN PEROXIN 8 (EUROFUNG)"/>
    <property type="match status" value="1"/>
</dbReference>
<sequence length="832" mass="90610">MTSLDRGYTILLSHLHSHSPKLSVATIQGAFAHHLANTSPLPTPLAATAISSPFYLSQPFTNEKLQSFATAFRHASHLKYRALVEASKTWSKISAFLGRSTQSVMGQWVTDILKGVHGGHPVLRLAACSGLLLGVEDVKIGEKSEKMEGVDVGSARSAVENETVVALAEVMDTYAYGFSSFQSSNGIEEWEKEFQPAGQDILSLVLILASQSLPLVAENKLKALPLPSLARLLTSTISSAFKAGTFLSSVSASVTLSPNHQVHISPSSPLAQTLQSMLSSPLTASIPSISKLTANILALLIDSPSSSRLPDGMRSISEALDVCRDMAKQVERDWIACPLASFTDLDIASDSKDMTKSIWTTLKTLLFSTIMLAEAVLSASVYIPPQTSEVTPASLALQTLQILSHLSFVISEFGGVTTTTQGFEHLKKTFYLALDILAQGDGENGDSGLKAEGYVQQICFALNSQRAESAATSPRLAKQAFALASIEQLVPVLSDKCIRDWVWGVCYPHLSDPSYRETYESAHSVVLAIFASHAQRHSQDISGNRVSEPSEVSSKRANKYLGKLLDQNFATRMLSGMVNSEGEGKNVGPEGELARTSSANEESALSASFVKRMIPFYASCLIDNSVDGKLNTPQLRLAYSALVRSASVSAATTNGSPDDIMYTLAWYCVQLILDKIHELSSVLQGSKGQGKAQTNDEKSAERLHRLHLMMISTISSLPLPLMLRALDETRLLITAYPSNDSGADKADEQGRKAELVEALFSELLEKIGDREKEAAMRWWYKYRPALISEFREEERLHKSFSKGHHGVRRESGLKEEDVIRETQSDPLILSRL</sequence>
<dbReference type="Proteomes" id="UP000027222">
    <property type="component" value="Unassembled WGS sequence"/>
</dbReference>
<dbReference type="AlphaFoldDB" id="A0A067TTM7"/>
<organism evidence="1 2">
    <name type="scientific">Galerina marginata (strain CBS 339.88)</name>
    <dbReference type="NCBI Taxonomy" id="685588"/>
    <lineage>
        <taxon>Eukaryota</taxon>
        <taxon>Fungi</taxon>
        <taxon>Dikarya</taxon>
        <taxon>Basidiomycota</taxon>
        <taxon>Agaricomycotina</taxon>
        <taxon>Agaricomycetes</taxon>
        <taxon>Agaricomycetidae</taxon>
        <taxon>Agaricales</taxon>
        <taxon>Agaricineae</taxon>
        <taxon>Strophariaceae</taxon>
        <taxon>Galerina</taxon>
    </lineage>
</organism>
<name>A0A067TTM7_GALM3</name>
<reference evidence="2" key="1">
    <citation type="journal article" date="2014" name="Proc. Natl. Acad. Sci. U.S.A.">
        <title>Extensive sampling of basidiomycete genomes demonstrates inadequacy of the white-rot/brown-rot paradigm for wood decay fungi.</title>
        <authorList>
            <person name="Riley R."/>
            <person name="Salamov A.A."/>
            <person name="Brown D.W."/>
            <person name="Nagy L.G."/>
            <person name="Floudas D."/>
            <person name="Held B.W."/>
            <person name="Levasseur A."/>
            <person name="Lombard V."/>
            <person name="Morin E."/>
            <person name="Otillar R."/>
            <person name="Lindquist E.A."/>
            <person name="Sun H."/>
            <person name="LaButti K.M."/>
            <person name="Schmutz J."/>
            <person name="Jabbour D."/>
            <person name="Luo H."/>
            <person name="Baker S.E."/>
            <person name="Pisabarro A.G."/>
            <person name="Walton J.D."/>
            <person name="Blanchette R.A."/>
            <person name="Henrissat B."/>
            <person name="Martin F."/>
            <person name="Cullen D."/>
            <person name="Hibbett D.S."/>
            <person name="Grigoriev I.V."/>
        </authorList>
    </citation>
    <scope>NUCLEOTIDE SEQUENCE [LARGE SCALE GENOMIC DNA]</scope>
    <source>
        <strain evidence="2">CBS 339.88</strain>
    </source>
</reference>
<dbReference type="STRING" id="685588.A0A067TTM7"/>
<evidence type="ECO:0000313" key="2">
    <source>
        <dbReference type="Proteomes" id="UP000027222"/>
    </source>
</evidence>
<gene>
    <name evidence="1" type="ORF">GALMADRAFT_58520</name>
</gene>
<keyword evidence="2" id="KW-1185">Reference proteome</keyword>
<accession>A0A067TTM7</accession>